<dbReference type="EMBL" id="JAAIJR010000012">
    <property type="protein sequence ID" value="NEX19575.1"/>
    <property type="molecule type" value="Genomic_DNA"/>
</dbReference>
<keyword evidence="3" id="KW-1185">Reference proteome</keyword>
<name>A0A6P1DV73_9GAMM</name>
<feature type="non-terminal residue" evidence="2">
    <location>
        <position position="1"/>
    </location>
</feature>
<evidence type="ECO:0000313" key="2">
    <source>
        <dbReference type="EMBL" id="NEX19575.1"/>
    </source>
</evidence>
<feature type="region of interest" description="Disordered" evidence="1">
    <location>
        <begin position="60"/>
        <end position="80"/>
    </location>
</feature>
<comment type="caution">
    <text evidence="2">The sequence shown here is derived from an EMBL/GenBank/DDBJ whole genome shotgun (WGS) entry which is preliminary data.</text>
</comment>
<accession>A0A6P1DV73</accession>
<proteinExistence type="predicted"/>
<organism evidence="2 3">
    <name type="scientific">Thiorhodococcus mannitoliphagus</name>
    <dbReference type="NCBI Taxonomy" id="329406"/>
    <lineage>
        <taxon>Bacteria</taxon>
        <taxon>Pseudomonadati</taxon>
        <taxon>Pseudomonadota</taxon>
        <taxon>Gammaproteobacteria</taxon>
        <taxon>Chromatiales</taxon>
        <taxon>Chromatiaceae</taxon>
        <taxon>Thiorhodococcus</taxon>
    </lineage>
</organism>
<protein>
    <submittedName>
        <fullName evidence="2">IS256 family transposase</fullName>
    </submittedName>
</protein>
<evidence type="ECO:0000256" key="1">
    <source>
        <dbReference type="SAM" id="MobiDB-lite"/>
    </source>
</evidence>
<reference evidence="2 3" key="2">
    <citation type="submission" date="2020-02" db="EMBL/GenBank/DDBJ databases">
        <title>Genome sequences of Thiorhodococcus mannitoliphagus and Thiorhodococcus minor, purple sulfur photosynthetic bacteria in the gammaproteobacterial family, Chromatiaceae.</title>
        <authorList>
            <person name="Aviles F.A."/>
            <person name="Meyer T.E."/>
            <person name="Kyndt J.A."/>
        </authorList>
    </citation>
    <scope>NUCLEOTIDE SEQUENCE [LARGE SCALE GENOMIC DNA]</scope>
    <source>
        <strain evidence="2 3">DSM 18266</strain>
    </source>
</reference>
<reference evidence="3" key="1">
    <citation type="journal article" date="2020" name="Microbiol. Resour. Announc.">
        <title>Draft Genome Sequences of Thiorhodococcus mannitoliphagus and Thiorhodococcus minor, Purple Sulfur Photosynthetic Bacteria in the Gammaproteobacterial Family Chromatiaceae.</title>
        <authorList>
            <person name="Aviles F.A."/>
            <person name="Meyer T.E."/>
            <person name="Kyndt J.A."/>
        </authorList>
    </citation>
    <scope>NUCLEOTIDE SEQUENCE [LARGE SCALE GENOMIC DNA]</scope>
    <source>
        <strain evidence="3">DSM 18266</strain>
    </source>
</reference>
<dbReference type="AlphaFoldDB" id="A0A6P1DV73"/>
<evidence type="ECO:0000313" key="3">
    <source>
        <dbReference type="Proteomes" id="UP000471640"/>
    </source>
</evidence>
<gene>
    <name evidence="2" type="ORF">G3480_04475</name>
</gene>
<dbReference type="Proteomes" id="UP000471640">
    <property type="component" value="Unassembled WGS sequence"/>
</dbReference>
<sequence length="80" mass="9126">RTTNPIESSFATVRHRTHQTKNCVTRKTFLGLAFKLAEEAAKSWRRIRAPEKLKDLLAGTRYEDGMPVTDDPPEEQRDAA</sequence>